<evidence type="ECO:0000256" key="5">
    <source>
        <dbReference type="ARBA" id="ARBA00022741"/>
    </source>
</evidence>
<sequence length="1125" mass="123094">MARPNGARGSRPLVGLLTAMGWARHECTGGDGEFGPCRECLLAAVERLNKEGGTCWLTAAQGEAVWAEVLRAAGPPSLTAAANGRLSGLLREGLPAQRLPDWHEGLPALVRLVDWEGLAPGANDFRLVAERRVGDAAVPDVLLRVNGLPWVVIAQEPDARGVVDYLVHRIRNLAGASGDSAPARPELARYAQLLVVMDESDARLGTITSAAWEFDRWRTVAPATEEQVRAELGCPVERPLRPWEALTAGVLRPSHLLDLVRNFVQEREWPPPGYGQQGTVVKTVARYPQYRAVHRVTDLLVDRMDGRSGNAPAWHGGLVRHFADSGSERTMSFLVRRLRAHPRLAGHKIVVIAQRREREHRIAHDLAQGDEGVVSPPSSHRAAQALALDVPDVLVLTLQRLVGVRGATEQPYTGSEDPLSAAVNTRSNILVILDEPHDLTVHHVRLREILPNAAYLGFADAPVPRRSQAAVQHLFGNPVDVYTARDALADGVLRPVLYERAADDGKADVDALHARAPGPAVRTSGANGDDLAARAARMFRHWAFTGLRHGVAAQVVAASRADAVRYCSALLKARDQLLADIEGLDPDLLSDPDAEDYANEEQLALVALWSYRHVLKRIDPRAAITMAGTEPPEWLRWAQPVGGRASSRPNGLAEAVAEPPPDPSWGADPHGGATPGAPHTAPRSLTAFTVVRSRLEEVDNGGNGHLVFLDRGITTAELRQIMRARRPGDALHHVVDHADALTSLEQAFARYDADHLREVLGVDEAPHWGLCKDRNHAVAEVLWLVNGELREFLTARAPTCRIDTLHAEASREDLLAALADPLTHARFIGLVRQFLVALNSALPTKVEPQHKELARWLGVVQYVAWKRHHPDSDYFRPRAAGAHVDGLIEQWLQESGARHLVPPERMTAPDFLDRVMANADPRARTAYLLLAVSDQLNSRPLANPLRQQWFEDRLKAIRESGESGLERTADALLALARDILAAERDHARATSKPTLTPVQRVLLLLEQAIPGQRRSDGTTAAPVRETAEAITTKIFHEARLPHLGSLETARNRLRKELRQLLEQQLPELGWSATKPLAARLVELAIERREEFADHSPAKAAAEHIEESGAVVLPWTGPSGHSGTDA</sequence>
<evidence type="ECO:0000256" key="11">
    <source>
        <dbReference type="SAM" id="MobiDB-lite"/>
    </source>
</evidence>
<dbReference type="InterPro" id="IPR051268">
    <property type="entry name" value="Type-I_R_enzyme_R_subunit"/>
</dbReference>
<dbReference type="EMBL" id="CP108195">
    <property type="protein sequence ID" value="WTS11723.1"/>
    <property type="molecule type" value="Genomic_DNA"/>
</dbReference>
<keyword evidence="6" id="KW-0680">Restriction system</keyword>
<dbReference type="GO" id="GO:0003677">
    <property type="term" value="F:DNA binding"/>
    <property type="evidence" value="ECO:0007669"/>
    <property type="project" value="UniProtKB-KW"/>
</dbReference>
<evidence type="ECO:0000259" key="12">
    <source>
        <dbReference type="Pfam" id="PF04313"/>
    </source>
</evidence>
<evidence type="ECO:0000256" key="9">
    <source>
        <dbReference type="ARBA" id="ARBA00022840"/>
    </source>
</evidence>
<accession>A0AAU1U4S1</accession>
<dbReference type="Pfam" id="PF04313">
    <property type="entry name" value="HSDR_N"/>
    <property type="match status" value="1"/>
</dbReference>
<dbReference type="EC" id="3.1.21.3" evidence="3"/>
<dbReference type="PANTHER" id="PTHR30195">
    <property type="entry name" value="TYPE I SITE-SPECIFIC DEOXYRIBONUCLEASE PROTEIN SUBUNIT M AND R"/>
    <property type="match status" value="1"/>
</dbReference>
<reference evidence="14" key="1">
    <citation type="submission" date="2022-10" db="EMBL/GenBank/DDBJ databases">
        <title>The complete genomes of actinobacterial strains from the NBC collection.</title>
        <authorList>
            <person name="Joergensen T.S."/>
            <person name="Alvarez Arevalo M."/>
            <person name="Sterndorff E.B."/>
            <person name="Faurdal D."/>
            <person name="Vuksanovic O."/>
            <person name="Mourched A.-S."/>
            <person name="Charusanti P."/>
            <person name="Shaw S."/>
            <person name="Blin K."/>
            <person name="Weber T."/>
        </authorList>
    </citation>
    <scope>NUCLEOTIDE SEQUENCE</scope>
    <source>
        <strain evidence="14">NBC_00119</strain>
    </source>
</reference>
<evidence type="ECO:0000259" key="13">
    <source>
        <dbReference type="Pfam" id="PF18766"/>
    </source>
</evidence>
<keyword evidence="7 14" id="KW-0255">Endonuclease</keyword>
<dbReference type="AlphaFoldDB" id="A0AAU1U4S1"/>
<evidence type="ECO:0000256" key="3">
    <source>
        <dbReference type="ARBA" id="ARBA00012654"/>
    </source>
</evidence>
<evidence type="ECO:0000256" key="6">
    <source>
        <dbReference type="ARBA" id="ARBA00022747"/>
    </source>
</evidence>
<evidence type="ECO:0000313" key="14">
    <source>
        <dbReference type="EMBL" id="WTS11723.1"/>
    </source>
</evidence>
<dbReference type="Pfam" id="PF18766">
    <property type="entry name" value="SWI2_SNF2"/>
    <property type="match status" value="1"/>
</dbReference>
<evidence type="ECO:0000256" key="1">
    <source>
        <dbReference type="ARBA" id="ARBA00000851"/>
    </source>
</evidence>
<comment type="catalytic activity">
    <reaction evidence="1">
        <text>Endonucleolytic cleavage of DNA to give random double-stranded fragments with terminal 5'-phosphates, ATP is simultaneously hydrolyzed.</text>
        <dbReference type="EC" id="3.1.21.3"/>
    </reaction>
</comment>
<gene>
    <name evidence="14" type="ORF">OHU69_12160</name>
</gene>
<protein>
    <recommendedName>
        <fullName evidence="3">type I site-specific deoxyribonuclease</fullName>
        <ecNumber evidence="3">3.1.21.3</ecNumber>
    </recommendedName>
</protein>
<feature type="domain" description="Restriction endonuclease type I HsdR N-terminal" evidence="12">
    <location>
        <begin position="16"/>
        <end position="208"/>
    </location>
</feature>
<organism evidence="14">
    <name type="scientific">Streptomyces sp. NBC_00119</name>
    <dbReference type="NCBI Taxonomy" id="2975659"/>
    <lineage>
        <taxon>Bacteria</taxon>
        <taxon>Bacillati</taxon>
        <taxon>Actinomycetota</taxon>
        <taxon>Actinomycetes</taxon>
        <taxon>Kitasatosporales</taxon>
        <taxon>Streptomycetaceae</taxon>
        <taxon>Streptomyces</taxon>
    </lineage>
</organism>
<dbReference type="GO" id="GO:0005524">
    <property type="term" value="F:ATP binding"/>
    <property type="evidence" value="ECO:0007669"/>
    <property type="project" value="UniProtKB-KW"/>
</dbReference>
<comment type="similarity">
    <text evidence="2">Belongs to the HsdR family.</text>
</comment>
<name>A0AAU1U4S1_9ACTN</name>
<feature type="region of interest" description="Disordered" evidence="11">
    <location>
        <begin position="641"/>
        <end position="682"/>
    </location>
</feature>
<dbReference type="CDD" id="cd22332">
    <property type="entry name" value="HsdR_N"/>
    <property type="match status" value="1"/>
</dbReference>
<evidence type="ECO:0000256" key="7">
    <source>
        <dbReference type="ARBA" id="ARBA00022759"/>
    </source>
</evidence>
<evidence type="ECO:0000256" key="4">
    <source>
        <dbReference type="ARBA" id="ARBA00022722"/>
    </source>
</evidence>
<dbReference type="PANTHER" id="PTHR30195:SF15">
    <property type="entry name" value="TYPE I RESTRICTION ENZYME HINDI ENDONUCLEASE SUBUNIT"/>
    <property type="match status" value="1"/>
</dbReference>
<keyword evidence="9" id="KW-0067">ATP-binding</keyword>
<dbReference type="Gene3D" id="3.90.1570.50">
    <property type="match status" value="1"/>
</dbReference>
<evidence type="ECO:0000256" key="10">
    <source>
        <dbReference type="ARBA" id="ARBA00023125"/>
    </source>
</evidence>
<dbReference type="Gene3D" id="3.40.50.300">
    <property type="entry name" value="P-loop containing nucleotide triphosphate hydrolases"/>
    <property type="match status" value="1"/>
</dbReference>
<proteinExistence type="inferred from homology"/>
<feature type="domain" description="SWI2/SNF2 ATPase" evidence="13">
    <location>
        <begin position="289"/>
        <end position="510"/>
    </location>
</feature>
<evidence type="ECO:0000256" key="2">
    <source>
        <dbReference type="ARBA" id="ARBA00008598"/>
    </source>
</evidence>
<keyword evidence="5" id="KW-0547">Nucleotide-binding</keyword>
<keyword evidence="8" id="KW-0378">Hydrolase</keyword>
<dbReference type="InterPro" id="IPR027417">
    <property type="entry name" value="P-loop_NTPase"/>
</dbReference>
<keyword evidence="10" id="KW-0238">DNA-binding</keyword>
<evidence type="ECO:0000256" key="8">
    <source>
        <dbReference type="ARBA" id="ARBA00022801"/>
    </source>
</evidence>
<dbReference type="InterPro" id="IPR007409">
    <property type="entry name" value="Restrct_endonuc_type1_HsdR_N"/>
</dbReference>
<keyword evidence="4" id="KW-0540">Nuclease</keyword>
<dbReference type="GO" id="GO:0009307">
    <property type="term" value="P:DNA restriction-modification system"/>
    <property type="evidence" value="ECO:0007669"/>
    <property type="project" value="UniProtKB-KW"/>
</dbReference>
<dbReference type="GO" id="GO:0009035">
    <property type="term" value="F:type I site-specific deoxyribonuclease activity"/>
    <property type="evidence" value="ECO:0007669"/>
    <property type="project" value="UniProtKB-EC"/>
</dbReference>
<dbReference type="InterPro" id="IPR040980">
    <property type="entry name" value="SWI2_SNF2"/>
</dbReference>